<dbReference type="RefSeq" id="WP_035837401.1">
    <property type="nucleotide sequence ID" value="NZ_JACHBQ010000001.1"/>
</dbReference>
<evidence type="ECO:0000313" key="1">
    <source>
        <dbReference type="EMBL" id="KGJ72664.1"/>
    </source>
</evidence>
<organism evidence="1 3">
    <name type="scientific">Cryobacterium roopkundense</name>
    <dbReference type="NCBI Taxonomy" id="1001240"/>
    <lineage>
        <taxon>Bacteria</taxon>
        <taxon>Bacillati</taxon>
        <taxon>Actinomycetota</taxon>
        <taxon>Actinomycetes</taxon>
        <taxon>Micrococcales</taxon>
        <taxon>Microbacteriaceae</taxon>
        <taxon>Cryobacterium</taxon>
    </lineage>
</organism>
<evidence type="ECO:0000313" key="3">
    <source>
        <dbReference type="Proteomes" id="UP000029864"/>
    </source>
</evidence>
<dbReference type="EMBL" id="JPXF01000061">
    <property type="protein sequence ID" value="KGJ72664.1"/>
    <property type="molecule type" value="Genomic_DNA"/>
</dbReference>
<dbReference type="OrthoDB" id="5112178at2"/>
<name>A0A099J2P8_9MICO</name>
<dbReference type="AlphaFoldDB" id="A0A099J2P8"/>
<dbReference type="Proteomes" id="UP000561726">
    <property type="component" value="Unassembled WGS sequence"/>
</dbReference>
<accession>A0A099J2P8</accession>
<dbReference type="eggNOG" id="ENOG5033YE1">
    <property type="taxonomic scope" value="Bacteria"/>
</dbReference>
<comment type="caution">
    <text evidence="1">The sequence shown here is derived from an EMBL/GenBank/DDBJ whole genome shotgun (WGS) entry which is preliminary data.</text>
</comment>
<evidence type="ECO:0000313" key="4">
    <source>
        <dbReference type="Proteomes" id="UP000561726"/>
    </source>
</evidence>
<evidence type="ECO:0000313" key="2">
    <source>
        <dbReference type="EMBL" id="MBB5641233.1"/>
    </source>
</evidence>
<reference evidence="1 3" key="1">
    <citation type="submission" date="2014-08" db="EMBL/GenBank/DDBJ databases">
        <authorList>
            <person name="Sisinthy S."/>
        </authorList>
    </citation>
    <scope>NUCLEOTIDE SEQUENCE [LARGE SCALE GENOMIC DNA]</scope>
    <source>
        <strain evidence="1 3">RuG17</strain>
    </source>
</reference>
<protein>
    <submittedName>
        <fullName evidence="1">Uncharacterized protein</fullName>
    </submittedName>
</protein>
<gene>
    <name evidence="2" type="ORF">BJ997_001781</name>
    <name evidence="1" type="ORF">GY21_13970</name>
</gene>
<dbReference type="EMBL" id="JACHBQ010000001">
    <property type="protein sequence ID" value="MBB5641233.1"/>
    <property type="molecule type" value="Genomic_DNA"/>
</dbReference>
<dbReference type="Proteomes" id="UP000029864">
    <property type="component" value="Unassembled WGS sequence"/>
</dbReference>
<sequence length="123" mass="13617">MITRREVALRLDIPLEMAARHGIPSRMGEAQLAKLEEDPPAWLIQSRANRTGKKPVWVQLTCDVCGYTEAVRPKKWWPVFTYISCSNHGFDEVPEPAAGFGRTECDGIGSQFIGITDEAPSGS</sequence>
<keyword evidence="3" id="KW-1185">Reference proteome</keyword>
<proteinExistence type="predicted"/>
<dbReference type="STRING" id="1001240.GY21_13970"/>
<reference evidence="2 4" key="2">
    <citation type="submission" date="2020-08" db="EMBL/GenBank/DDBJ databases">
        <title>Sequencing the genomes of 1000 actinobacteria strains.</title>
        <authorList>
            <person name="Klenk H.-P."/>
        </authorList>
    </citation>
    <scope>NUCLEOTIDE SEQUENCE [LARGE SCALE GENOMIC DNA]</scope>
    <source>
        <strain evidence="2 4">DSM 21065</strain>
    </source>
</reference>